<protein>
    <submittedName>
        <fullName evidence="1">Uncharacterized protein</fullName>
    </submittedName>
</protein>
<sequence length="206" mass="24232">MNELANLKALRDDMKSKDENFDIFKFQYKKRNYFVIVEVFNRDEKPRYALAKLIFLRANNVADKFETWAQSNGFYKNDTQKTIKFFGIEYGNIGTMFQSLYTALGEVIPKSFNKERKDERDNKTALTEHVIASDPKDPNKKYCFGVGRTRGNRSPYNDEKTKLLKPELYEVLGKYKELSFSYSADKREEKDSATIIANYTERNKNR</sequence>
<gene>
    <name evidence="1" type="ORF">AWW70_19200</name>
</gene>
<comment type="caution">
    <text evidence="1">The sequence shown here is derived from an EMBL/GenBank/DDBJ whole genome shotgun (WGS) entry which is preliminary data.</text>
</comment>
<dbReference type="RefSeq" id="WP_060750988.1">
    <property type="nucleotide sequence ID" value="NZ_LRPH01000070.1"/>
</dbReference>
<dbReference type="Proteomes" id="UP000065797">
    <property type="component" value="Unassembled WGS sequence"/>
</dbReference>
<name>A0A120EEE0_BACMY</name>
<proteinExistence type="predicted"/>
<dbReference type="Pfam" id="PF19503">
    <property type="entry name" value="DUF6037"/>
    <property type="match status" value="1"/>
</dbReference>
<organism evidence="1 2">
    <name type="scientific">Bacillus mycoides</name>
    <dbReference type="NCBI Taxonomy" id="1405"/>
    <lineage>
        <taxon>Bacteria</taxon>
        <taxon>Bacillati</taxon>
        <taxon>Bacillota</taxon>
        <taxon>Bacilli</taxon>
        <taxon>Bacillales</taxon>
        <taxon>Bacillaceae</taxon>
        <taxon>Bacillus</taxon>
        <taxon>Bacillus cereus group</taxon>
    </lineage>
</organism>
<dbReference type="AlphaFoldDB" id="A0A120EEE0"/>
<dbReference type="InterPro" id="IPR046100">
    <property type="entry name" value="DUF6037"/>
</dbReference>
<evidence type="ECO:0000313" key="1">
    <source>
        <dbReference type="EMBL" id="KWU58963.1"/>
    </source>
</evidence>
<evidence type="ECO:0000313" key="2">
    <source>
        <dbReference type="Proteomes" id="UP000065797"/>
    </source>
</evidence>
<accession>A0A120EEE0</accession>
<reference evidence="1 2" key="1">
    <citation type="submission" date="2016-01" db="EMBL/GenBank/DDBJ databases">
        <authorList>
            <person name="McClelland M."/>
            <person name="Jain A."/>
            <person name="Saraogi P."/>
            <person name="Mendelson R."/>
            <person name="Westerman R."/>
            <person name="SanMiguel P."/>
            <person name="Csonka L."/>
        </authorList>
    </citation>
    <scope>NUCLEOTIDE SEQUENCE [LARGE SCALE GENOMIC DNA]</scope>
    <source>
        <strain evidence="1 2">PE8-15</strain>
    </source>
</reference>
<dbReference type="EMBL" id="LRPH01000070">
    <property type="protein sequence ID" value="KWU58963.1"/>
    <property type="molecule type" value="Genomic_DNA"/>
</dbReference>